<dbReference type="NCBIfam" id="TIGR00043">
    <property type="entry name" value="rRNA maturation RNase YbeY"/>
    <property type="match status" value="1"/>
</dbReference>
<dbReference type="GO" id="GO:0004222">
    <property type="term" value="F:metalloendopeptidase activity"/>
    <property type="evidence" value="ECO:0007669"/>
    <property type="project" value="InterPro"/>
</dbReference>
<dbReference type="eggNOG" id="COG0319">
    <property type="taxonomic scope" value="Bacteria"/>
</dbReference>
<dbReference type="STRING" id="768710.DesyoDRAFT_4766"/>
<keyword evidence="7 9" id="KW-0378">Hydrolase</keyword>
<dbReference type="PANTHER" id="PTHR46986:SF1">
    <property type="entry name" value="ENDORIBONUCLEASE YBEY, CHLOROPLASTIC"/>
    <property type="match status" value="1"/>
</dbReference>
<comment type="cofactor">
    <cofactor evidence="9">
        <name>Zn(2+)</name>
        <dbReference type="ChEBI" id="CHEBI:29105"/>
    </cofactor>
    <text evidence="9">Binds 1 zinc ion.</text>
</comment>
<evidence type="ECO:0000256" key="4">
    <source>
        <dbReference type="ARBA" id="ARBA00022722"/>
    </source>
</evidence>
<comment type="similarity">
    <text evidence="1 9">Belongs to the endoribonuclease YbeY family.</text>
</comment>
<proteinExistence type="inferred from homology"/>
<evidence type="ECO:0000313" key="11">
    <source>
        <dbReference type="Proteomes" id="UP000005104"/>
    </source>
</evidence>
<reference evidence="10 11" key="1">
    <citation type="submission" date="2011-11" db="EMBL/GenBank/DDBJ databases">
        <title>The Noncontiguous Finished genome of Desulfosporosinus youngiae DSM 17734.</title>
        <authorList>
            <consortium name="US DOE Joint Genome Institute (JGI-PGF)"/>
            <person name="Lucas S."/>
            <person name="Han J."/>
            <person name="Lapidus A."/>
            <person name="Cheng J.-F."/>
            <person name="Goodwin L."/>
            <person name="Pitluck S."/>
            <person name="Peters L."/>
            <person name="Ovchinnikova G."/>
            <person name="Lu M."/>
            <person name="Land M.L."/>
            <person name="Hauser L."/>
            <person name="Pester M."/>
            <person name="Spring S."/>
            <person name="Ollivier B."/>
            <person name="Rattei T."/>
            <person name="Klenk H.-P."/>
            <person name="Wagner M."/>
            <person name="Loy A."/>
            <person name="Woyke T.J."/>
        </authorList>
    </citation>
    <scope>NUCLEOTIDE SEQUENCE [LARGE SCALE GENOMIC DNA]</scope>
    <source>
        <strain evidence="10 11">DSM 17734</strain>
    </source>
</reference>
<evidence type="ECO:0000256" key="2">
    <source>
        <dbReference type="ARBA" id="ARBA00022517"/>
    </source>
</evidence>
<keyword evidence="4 9" id="KW-0540">Nuclease</keyword>
<dbReference type="PANTHER" id="PTHR46986">
    <property type="entry name" value="ENDORIBONUCLEASE YBEY, CHLOROPLASTIC"/>
    <property type="match status" value="1"/>
</dbReference>
<keyword evidence="11" id="KW-1185">Reference proteome</keyword>
<sequence length="174" mass="20234">MTASKLLVYRMRFALDYVIIDISWEEDSILMEQREPLAALLNQAINEAIRMSEGPEEAEVSLMLVDDQRIHALNLEYRGVDRPTDVLSFALQEEMEEEPEIEEEDEMLGDIVISVERARDQAVEYGHSFEREIIYLAVHGTLHLLGFDHEEEIDKQEMRVKEEAVMAKLKLERV</sequence>
<evidence type="ECO:0000256" key="7">
    <source>
        <dbReference type="ARBA" id="ARBA00022801"/>
    </source>
</evidence>
<keyword evidence="9" id="KW-0963">Cytoplasm</keyword>
<dbReference type="AlphaFoldDB" id="H5XZ04"/>
<dbReference type="Proteomes" id="UP000005104">
    <property type="component" value="Chromosome"/>
</dbReference>
<protein>
    <recommendedName>
        <fullName evidence="9">Endoribonuclease YbeY</fullName>
        <ecNumber evidence="9">3.1.-.-</ecNumber>
    </recommendedName>
</protein>
<comment type="function">
    <text evidence="9">Single strand-specific metallo-endoribonuclease involved in late-stage 70S ribosome quality control and in maturation of the 3' terminus of the 16S rRNA.</text>
</comment>
<dbReference type="InterPro" id="IPR020549">
    <property type="entry name" value="YbeY_CS"/>
</dbReference>
<dbReference type="GO" id="GO:0004521">
    <property type="term" value="F:RNA endonuclease activity"/>
    <property type="evidence" value="ECO:0007669"/>
    <property type="project" value="UniProtKB-UniRule"/>
</dbReference>
<dbReference type="GO" id="GO:0005737">
    <property type="term" value="C:cytoplasm"/>
    <property type="evidence" value="ECO:0007669"/>
    <property type="project" value="UniProtKB-SubCell"/>
</dbReference>
<evidence type="ECO:0000256" key="5">
    <source>
        <dbReference type="ARBA" id="ARBA00022723"/>
    </source>
</evidence>
<dbReference type="SUPFAM" id="SSF55486">
    <property type="entry name" value="Metalloproteases ('zincins'), catalytic domain"/>
    <property type="match status" value="1"/>
</dbReference>
<keyword evidence="5 9" id="KW-0479">Metal-binding</keyword>
<dbReference type="Pfam" id="PF02130">
    <property type="entry name" value="YbeY"/>
    <property type="match status" value="1"/>
</dbReference>
<dbReference type="InterPro" id="IPR002036">
    <property type="entry name" value="YbeY"/>
</dbReference>
<dbReference type="HAMAP" id="MF_00009">
    <property type="entry name" value="Endoribonucl_YbeY"/>
    <property type="match status" value="1"/>
</dbReference>
<evidence type="ECO:0000256" key="3">
    <source>
        <dbReference type="ARBA" id="ARBA00022552"/>
    </source>
</evidence>
<name>H5XZ04_9FIRM</name>
<evidence type="ECO:0000313" key="10">
    <source>
        <dbReference type="EMBL" id="EHQ91710.1"/>
    </source>
</evidence>
<keyword evidence="3 9" id="KW-0698">rRNA processing</keyword>
<accession>H5XZ04</accession>
<dbReference type="InterPro" id="IPR023091">
    <property type="entry name" value="MetalPrtase_cat_dom_sf_prd"/>
</dbReference>
<feature type="binding site" evidence="9">
    <location>
        <position position="143"/>
    </location>
    <ligand>
        <name>Zn(2+)</name>
        <dbReference type="ChEBI" id="CHEBI:29105"/>
        <note>catalytic</note>
    </ligand>
</feature>
<dbReference type="PROSITE" id="PS01306">
    <property type="entry name" value="UPF0054"/>
    <property type="match status" value="1"/>
</dbReference>
<comment type="subcellular location">
    <subcellularLocation>
        <location evidence="9">Cytoplasm</location>
    </subcellularLocation>
</comment>
<feature type="binding site" evidence="9">
    <location>
        <position position="149"/>
    </location>
    <ligand>
        <name>Zn(2+)</name>
        <dbReference type="ChEBI" id="CHEBI:29105"/>
        <note>catalytic</note>
    </ligand>
</feature>
<dbReference type="Gene3D" id="3.40.390.30">
    <property type="entry name" value="Metalloproteases ('zincins'), catalytic domain"/>
    <property type="match status" value="1"/>
</dbReference>
<gene>
    <name evidence="9" type="primary">ybeY</name>
    <name evidence="10" type="ORF">DesyoDRAFT_4766</name>
</gene>
<feature type="binding site" evidence="9">
    <location>
        <position position="139"/>
    </location>
    <ligand>
        <name>Zn(2+)</name>
        <dbReference type="ChEBI" id="CHEBI:29105"/>
        <note>catalytic</note>
    </ligand>
</feature>
<keyword evidence="6 9" id="KW-0255">Endonuclease</keyword>
<evidence type="ECO:0000256" key="1">
    <source>
        <dbReference type="ARBA" id="ARBA00010875"/>
    </source>
</evidence>
<dbReference type="HOGENOM" id="CLU_106710_3_0_9"/>
<organism evidence="10 11">
    <name type="scientific">Desulfosporosinus youngiae DSM 17734</name>
    <dbReference type="NCBI Taxonomy" id="768710"/>
    <lineage>
        <taxon>Bacteria</taxon>
        <taxon>Bacillati</taxon>
        <taxon>Bacillota</taxon>
        <taxon>Clostridia</taxon>
        <taxon>Eubacteriales</taxon>
        <taxon>Desulfitobacteriaceae</taxon>
        <taxon>Desulfosporosinus</taxon>
    </lineage>
</organism>
<keyword evidence="2 9" id="KW-0690">Ribosome biogenesis</keyword>
<dbReference type="GO" id="GO:0006364">
    <property type="term" value="P:rRNA processing"/>
    <property type="evidence" value="ECO:0007669"/>
    <property type="project" value="UniProtKB-UniRule"/>
</dbReference>
<evidence type="ECO:0000256" key="6">
    <source>
        <dbReference type="ARBA" id="ARBA00022759"/>
    </source>
</evidence>
<dbReference type="GO" id="GO:0008270">
    <property type="term" value="F:zinc ion binding"/>
    <property type="evidence" value="ECO:0007669"/>
    <property type="project" value="UniProtKB-UniRule"/>
</dbReference>
<keyword evidence="8 9" id="KW-0862">Zinc</keyword>
<dbReference type="EMBL" id="CM001441">
    <property type="protein sequence ID" value="EHQ91710.1"/>
    <property type="molecule type" value="Genomic_DNA"/>
</dbReference>
<evidence type="ECO:0000256" key="9">
    <source>
        <dbReference type="HAMAP-Rule" id="MF_00009"/>
    </source>
</evidence>
<evidence type="ECO:0000256" key="8">
    <source>
        <dbReference type="ARBA" id="ARBA00022833"/>
    </source>
</evidence>
<dbReference type="EC" id="3.1.-.-" evidence="9"/>